<organism evidence="2 3">
    <name type="scientific">Scandinavium goeteborgense</name>
    <dbReference type="NCBI Taxonomy" id="1851514"/>
    <lineage>
        <taxon>Bacteria</taxon>
        <taxon>Pseudomonadati</taxon>
        <taxon>Pseudomonadota</taxon>
        <taxon>Gammaproteobacteria</taxon>
        <taxon>Enterobacterales</taxon>
        <taxon>Enterobacteriaceae</taxon>
        <taxon>Scandinavium</taxon>
    </lineage>
</organism>
<dbReference type="OrthoDB" id="6555706at2"/>
<dbReference type="EMBL" id="SNVX01000023">
    <property type="protein sequence ID" value="TDN49485.1"/>
    <property type="molecule type" value="Genomic_DNA"/>
</dbReference>
<dbReference type="AlphaFoldDB" id="A0A4R6DW40"/>
<sequence>MKRLAILLLTGLAVPALAGSIDWPSALRGVRTGDVQWLNQLPTLAAEADAKQAMDLEDALAGALTTNTTAALKTLRVIDAGKWPHMIGSDIVCVPPLDRPLAEIEAFYQHTRTALLETSDGAQCLWILEASMEELKAESNRNKPVN</sequence>
<evidence type="ECO:0000313" key="3">
    <source>
        <dbReference type="Proteomes" id="UP000295530"/>
    </source>
</evidence>
<feature type="chain" id="PRO_5020778694" evidence="1">
    <location>
        <begin position="19"/>
        <end position="146"/>
    </location>
</feature>
<feature type="signal peptide" evidence="1">
    <location>
        <begin position="1"/>
        <end position="18"/>
    </location>
</feature>
<keyword evidence="1" id="KW-0732">Signal</keyword>
<keyword evidence="3" id="KW-1185">Reference proteome</keyword>
<proteinExistence type="predicted"/>
<name>A0A4R6DW40_SCAGO</name>
<evidence type="ECO:0000313" key="2">
    <source>
        <dbReference type="EMBL" id="TDN49485.1"/>
    </source>
</evidence>
<reference evidence="2 3" key="1">
    <citation type="submission" date="2019-03" db="EMBL/GenBank/DDBJ databases">
        <title>Genomic analyses of the natural microbiome of Caenorhabditis elegans.</title>
        <authorList>
            <person name="Samuel B."/>
        </authorList>
    </citation>
    <scope>NUCLEOTIDE SEQUENCE [LARGE SCALE GENOMIC DNA]</scope>
    <source>
        <strain evidence="2 3">BIGb0156</strain>
    </source>
</reference>
<gene>
    <name evidence="2" type="ORF">EC847_12312</name>
</gene>
<dbReference type="Proteomes" id="UP000295530">
    <property type="component" value="Unassembled WGS sequence"/>
</dbReference>
<protein>
    <submittedName>
        <fullName evidence="2">Uncharacterized protein</fullName>
    </submittedName>
</protein>
<evidence type="ECO:0000256" key="1">
    <source>
        <dbReference type="SAM" id="SignalP"/>
    </source>
</evidence>
<dbReference type="RefSeq" id="WP_133462267.1">
    <property type="nucleotide sequence ID" value="NZ_SNVX01000023.1"/>
</dbReference>
<comment type="caution">
    <text evidence="2">The sequence shown here is derived from an EMBL/GenBank/DDBJ whole genome shotgun (WGS) entry which is preliminary data.</text>
</comment>
<accession>A0A4R6DW40</accession>